<evidence type="ECO:0000313" key="1">
    <source>
        <dbReference type="EMBL" id="PTQ89603.1"/>
    </source>
</evidence>
<accession>A0A2T5IZY5</accession>
<comment type="caution">
    <text evidence="1">The sequence shown here is derived from an EMBL/GenBank/DDBJ whole genome shotgun (WGS) entry which is preliminary data.</text>
</comment>
<evidence type="ECO:0000313" key="2">
    <source>
        <dbReference type="Proteomes" id="UP000244223"/>
    </source>
</evidence>
<dbReference type="Pfam" id="PF07759">
    <property type="entry name" value="DUF1615"/>
    <property type="match status" value="1"/>
</dbReference>
<protein>
    <submittedName>
        <fullName evidence="1">Uncharacterized protein DUF1615</fullName>
    </submittedName>
</protein>
<gene>
    <name evidence="1" type="ORF">C8N29_106134</name>
</gene>
<dbReference type="Proteomes" id="UP000244223">
    <property type="component" value="Unassembled WGS sequence"/>
</dbReference>
<keyword evidence="2" id="KW-1185">Reference proteome</keyword>
<dbReference type="RefSeq" id="WP_107865558.1">
    <property type="nucleotide sequence ID" value="NZ_QAON01000006.1"/>
</dbReference>
<dbReference type="AlphaFoldDB" id="A0A2T5IZY5"/>
<reference evidence="1 2" key="1">
    <citation type="submission" date="2018-04" db="EMBL/GenBank/DDBJ databases">
        <title>Genomic Encyclopedia of Archaeal and Bacterial Type Strains, Phase II (KMG-II): from individual species to whole genera.</title>
        <authorList>
            <person name="Goeker M."/>
        </authorList>
    </citation>
    <scope>NUCLEOTIDE SEQUENCE [LARGE SCALE GENOMIC DNA]</scope>
    <source>
        <strain evidence="1 2">DSM 5822</strain>
    </source>
</reference>
<proteinExistence type="predicted"/>
<dbReference type="EMBL" id="QAON01000006">
    <property type="protein sequence ID" value="PTQ89603.1"/>
    <property type="molecule type" value="Genomic_DNA"/>
</dbReference>
<dbReference type="InterPro" id="IPR011673">
    <property type="entry name" value="DUF1615"/>
</dbReference>
<organism evidence="1 2">
    <name type="scientific">Agitococcus lubricus</name>
    <dbReference type="NCBI Taxonomy" id="1077255"/>
    <lineage>
        <taxon>Bacteria</taxon>
        <taxon>Pseudomonadati</taxon>
        <taxon>Pseudomonadota</taxon>
        <taxon>Gammaproteobacteria</taxon>
        <taxon>Moraxellales</taxon>
        <taxon>Moraxellaceae</taxon>
        <taxon>Agitococcus</taxon>
    </lineage>
</organism>
<name>A0A2T5IZY5_9GAMM</name>
<dbReference type="OrthoDB" id="596976at2"/>
<sequence>MLSFLSGCATTVHVPQPAPQLSSPPTPTTVIEHVSSVSTAATPDNVISEPPPTVTPPVIISPPTVTEAPKRVDEGQAKTLLFQLLPSDIKDRQGWRDDIFTAFSHLKIPLEASYFCAAIAIIEQESSWQSDPIVPNLDNIVWKEIEKKADNYHIPMLAIKTAFLKTSPNGKSYKYRIDHLRTEKQMNDLFEDMASEAKQLGLPLGIKNPIRTGGPMQVSIEFAEGHIRVWPYPYRYKGSIRSEVFSRRGGLYFGIANLLQYRVNYPVMAYRFADFNAGRYSSRNAAFQAALAKLSAEKITLDGDLLMYKTDAMSETLQTLLALSKRLGLSRSQIERDLKLEKTEGFSQTMLYKRVFELAQQQTGRVLAQQVMPQIKLSSPKITRKLTTEWFANRVNGRFKQCMARAPDSTPL</sequence>